<proteinExistence type="inferred from homology"/>
<feature type="domain" description="Cobalamin adenosyltransferase-like" evidence="11">
    <location>
        <begin position="27"/>
        <end position="195"/>
    </location>
</feature>
<evidence type="ECO:0000256" key="2">
    <source>
        <dbReference type="ARBA" id="ARBA00011233"/>
    </source>
</evidence>
<comment type="caution">
    <text evidence="12">The sequence shown here is derived from an EMBL/GenBank/DDBJ whole genome shotgun (WGS) entry which is preliminary data.</text>
</comment>
<comment type="subunit">
    <text evidence="2">Homotrimer.</text>
</comment>
<evidence type="ECO:0000259" key="11">
    <source>
        <dbReference type="Pfam" id="PF01923"/>
    </source>
</evidence>
<dbReference type="Pfam" id="PF01923">
    <property type="entry name" value="Cob_adeno_trans"/>
    <property type="match status" value="1"/>
</dbReference>
<evidence type="ECO:0000256" key="10">
    <source>
        <dbReference type="RuleBase" id="RU366026"/>
    </source>
</evidence>
<name>A0AAV4UVQ1_9ARAC</name>
<comment type="function">
    <text evidence="7">Converts cob(I)alamin to adenosylcobalamin (adenosylcob(III)alamin), a coenzyme for methylmalonyl-CoA mutase, therefore participates in the final step of the vitamin B12 conversion. Generates adenosylcobalamin (AdoCbl) and directly delivers the cofactor to MUT in a transfer that is stimulated by ATP-binding to MMAB and gated by MMAA.</text>
</comment>
<protein>
    <recommendedName>
        <fullName evidence="8">Corrinoid adenosyltransferase MMAB</fullName>
    </recommendedName>
    <alternativeName>
        <fullName evidence="9">ATP:co(I)rrinoid adenosyltransferase MMAB</fullName>
    </alternativeName>
</protein>
<evidence type="ECO:0000256" key="3">
    <source>
        <dbReference type="ARBA" id="ARBA00022679"/>
    </source>
</evidence>
<reference evidence="12 13" key="1">
    <citation type="submission" date="2021-06" db="EMBL/GenBank/DDBJ databases">
        <title>Caerostris darwini draft genome.</title>
        <authorList>
            <person name="Kono N."/>
            <person name="Arakawa K."/>
        </authorList>
    </citation>
    <scope>NUCLEOTIDE SEQUENCE [LARGE SCALE GENOMIC DNA]</scope>
</reference>
<dbReference type="EMBL" id="BPLQ01011946">
    <property type="protein sequence ID" value="GIY61489.1"/>
    <property type="molecule type" value="Genomic_DNA"/>
</dbReference>
<keyword evidence="3 10" id="KW-0808">Transferase</keyword>
<dbReference type="Gene3D" id="1.20.1200.10">
    <property type="entry name" value="Cobalamin adenosyltransferase-like"/>
    <property type="match status" value="1"/>
</dbReference>
<dbReference type="GO" id="GO:0005524">
    <property type="term" value="F:ATP binding"/>
    <property type="evidence" value="ECO:0007669"/>
    <property type="project" value="UniProtKB-UniRule"/>
</dbReference>
<gene>
    <name evidence="12" type="primary">MMAB</name>
    <name evidence="12" type="ORF">CDAR_226781</name>
</gene>
<evidence type="ECO:0000256" key="4">
    <source>
        <dbReference type="ARBA" id="ARBA00022741"/>
    </source>
</evidence>
<evidence type="ECO:0000256" key="5">
    <source>
        <dbReference type="ARBA" id="ARBA00022840"/>
    </source>
</evidence>
<dbReference type="InterPro" id="IPR029499">
    <property type="entry name" value="PduO-typ"/>
</dbReference>
<dbReference type="GO" id="GO:0009235">
    <property type="term" value="P:cobalamin metabolic process"/>
    <property type="evidence" value="ECO:0007669"/>
    <property type="project" value="UniProtKB-ARBA"/>
</dbReference>
<keyword evidence="4 10" id="KW-0547">Nucleotide-binding</keyword>
<dbReference type="InterPro" id="IPR016030">
    <property type="entry name" value="CblAdoTrfase-like"/>
</dbReference>
<evidence type="ECO:0000256" key="7">
    <source>
        <dbReference type="ARBA" id="ARBA00056747"/>
    </source>
</evidence>
<dbReference type="PANTHER" id="PTHR12213">
    <property type="entry name" value="CORRINOID ADENOSYLTRANSFERASE"/>
    <property type="match status" value="1"/>
</dbReference>
<keyword evidence="13" id="KW-1185">Reference proteome</keyword>
<keyword evidence="5 10" id="KW-0067">ATP-binding</keyword>
<dbReference type="GO" id="GO:0008817">
    <property type="term" value="F:corrinoid adenosyltransferase activity"/>
    <property type="evidence" value="ECO:0007669"/>
    <property type="project" value="TreeGrafter"/>
</dbReference>
<dbReference type="PANTHER" id="PTHR12213:SF0">
    <property type="entry name" value="CORRINOID ADENOSYLTRANSFERASE MMAB"/>
    <property type="match status" value="1"/>
</dbReference>
<accession>A0AAV4UVQ1</accession>
<evidence type="ECO:0000256" key="8">
    <source>
        <dbReference type="ARBA" id="ARBA00071654"/>
    </source>
</evidence>
<evidence type="ECO:0000256" key="9">
    <source>
        <dbReference type="ARBA" id="ARBA00075216"/>
    </source>
</evidence>
<dbReference type="NCBIfam" id="TIGR00636">
    <property type="entry name" value="PduO_Nterm"/>
    <property type="match status" value="1"/>
</dbReference>
<evidence type="ECO:0000313" key="12">
    <source>
        <dbReference type="EMBL" id="GIY61489.1"/>
    </source>
</evidence>
<dbReference type="SUPFAM" id="SSF89028">
    <property type="entry name" value="Cobalamin adenosyltransferase-like"/>
    <property type="match status" value="1"/>
</dbReference>
<dbReference type="AlphaFoldDB" id="A0AAV4UVQ1"/>
<dbReference type="InterPro" id="IPR036451">
    <property type="entry name" value="CblAdoTrfase-like_sf"/>
</dbReference>
<sequence length="219" mass="25068">MLDIIYKFSRPFLQRYSFSTSCQTYKIYTRTGDKGRSSTFSGERRSKDDNIFEALGTTDELTSTIGFAREFLPESCEHINKQLQEVQCIIQDLQAAVATPKSSGKQRHLDKTKFPPSHVDTLEQWIDEHTKTLPPLNNFILPSGGPGSSALHMARSVCRRAERRVVPLVRDDEVDAAPMRYLNRLSDYLFTVARVTGLACGREEFVYWEPKTKEKKRPD</sequence>
<dbReference type="Proteomes" id="UP001054837">
    <property type="component" value="Unassembled WGS sequence"/>
</dbReference>
<organism evidence="12 13">
    <name type="scientific">Caerostris darwini</name>
    <dbReference type="NCBI Taxonomy" id="1538125"/>
    <lineage>
        <taxon>Eukaryota</taxon>
        <taxon>Metazoa</taxon>
        <taxon>Ecdysozoa</taxon>
        <taxon>Arthropoda</taxon>
        <taxon>Chelicerata</taxon>
        <taxon>Arachnida</taxon>
        <taxon>Araneae</taxon>
        <taxon>Araneomorphae</taxon>
        <taxon>Entelegynae</taxon>
        <taxon>Araneoidea</taxon>
        <taxon>Araneidae</taxon>
        <taxon>Caerostris</taxon>
    </lineage>
</organism>
<evidence type="ECO:0000313" key="13">
    <source>
        <dbReference type="Proteomes" id="UP001054837"/>
    </source>
</evidence>
<evidence type="ECO:0000256" key="1">
    <source>
        <dbReference type="ARBA" id="ARBA00007487"/>
    </source>
</evidence>
<evidence type="ECO:0000256" key="6">
    <source>
        <dbReference type="ARBA" id="ARBA00051988"/>
    </source>
</evidence>
<comment type="catalytic activity">
    <reaction evidence="6">
        <text>cob(I)alamin-[corrinoid adenosyltransferase] + ATP = apo-[corrinoid adenosyltransferase] + adenosylcob(III)alamin + triphosphate</text>
        <dbReference type="Rhea" id="RHEA:56796"/>
        <dbReference type="Rhea" id="RHEA-COMP:14743"/>
        <dbReference type="Rhea" id="RHEA-COMP:14744"/>
        <dbReference type="ChEBI" id="CHEBI:18036"/>
        <dbReference type="ChEBI" id="CHEBI:18408"/>
        <dbReference type="ChEBI" id="CHEBI:30616"/>
        <dbReference type="ChEBI" id="CHEBI:60488"/>
        <dbReference type="ChEBI" id="CHEBI:83228"/>
    </reaction>
    <physiologicalReaction direction="left-to-right" evidence="6">
        <dbReference type="Rhea" id="RHEA:56797"/>
    </physiologicalReaction>
</comment>
<dbReference type="FunFam" id="1.20.1200.10:FF:000001">
    <property type="entry name" value="Cob(I)yrinic acid a,c-diamide adenosyltransferase"/>
    <property type="match status" value="1"/>
</dbReference>
<comment type="similarity">
    <text evidence="1 10">Belongs to the Cob(I)alamin adenosyltransferase family.</text>
</comment>